<keyword evidence="1" id="KW-0808">Transferase</keyword>
<dbReference type="GO" id="GO:0044550">
    <property type="term" value="P:secondary metabolite biosynthetic process"/>
    <property type="evidence" value="ECO:0007669"/>
    <property type="project" value="TreeGrafter"/>
</dbReference>
<dbReference type="PANTHER" id="PTHR34069">
    <property type="entry name" value="3-OXOACYL-[ACYL-CARRIER-PROTEIN] SYNTHASE 3"/>
    <property type="match status" value="1"/>
</dbReference>
<dbReference type="GO" id="GO:0004315">
    <property type="term" value="F:3-oxoacyl-[acyl-carrier-protein] synthase activity"/>
    <property type="evidence" value="ECO:0007669"/>
    <property type="project" value="InterPro"/>
</dbReference>
<gene>
    <name evidence="5" type="ORF">AVR91_0213125</name>
</gene>
<dbReference type="NCBIfam" id="NF006829">
    <property type="entry name" value="PRK09352.1"/>
    <property type="match status" value="1"/>
</dbReference>
<dbReference type="SUPFAM" id="SSF53901">
    <property type="entry name" value="Thiolase-like"/>
    <property type="match status" value="1"/>
</dbReference>
<feature type="domain" description="Beta-ketoacyl-[acyl-carrier-protein] synthase III C-terminal" evidence="3">
    <location>
        <begin position="237"/>
        <end position="326"/>
    </location>
</feature>
<dbReference type="InterPro" id="IPR013751">
    <property type="entry name" value="ACP_syn_III_N"/>
</dbReference>
<dbReference type="Pfam" id="PF08545">
    <property type="entry name" value="ACP_syn_III"/>
    <property type="match status" value="1"/>
</dbReference>
<dbReference type="CDD" id="cd00830">
    <property type="entry name" value="KAS_III"/>
    <property type="match status" value="1"/>
</dbReference>
<evidence type="ECO:0000256" key="1">
    <source>
        <dbReference type="ARBA" id="ARBA00022679"/>
    </source>
</evidence>
<dbReference type="InterPro" id="IPR016039">
    <property type="entry name" value="Thiolase-like"/>
</dbReference>
<evidence type="ECO:0000259" key="3">
    <source>
        <dbReference type="Pfam" id="PF08541"/>
    </source>
</evidence>
<name>A0A1W2LY82_9PSEU</name>
<dbReference type="PANTHER" id="PTHR34069:SF2">
    <property type="entry name" value="BETA-KETOACYL-[ACYL-CARRIER-PROTEIN] SYNTHASE III"/>
    <property type="match status" value="1"/>
</dbReference>
<sequence>MRYGIIGTGSYLPRSVVTNEMLAPRTGVTAEWIAERTGISERRFAASGQATSDLAAEAAKRALEAADLPAELLDFVVVGTSTPDFPQPATAVVVQSAVGADRAAAFDVNSVCTSFVYALDTARGLLTADSNARYALVIGADIYSRQLDFGDHRSAVLFGDGAGAVVLGPTGEEHGMLTSRLVSDGRLQEFVKVAGGGSRNPLTPASLAAGEGLFTMQGRAVREYVETVVPDLLGTLLKEADLGIDDIDLVVPHQANAVLLRNTFTAAGVPPEKLHLTCQVYGNTAAASIPVTLDDAIRTRGIERDALIVLLGIGGGMSAGASLHRWAGSGAGFGAP</sequence>
<comment type="caution">
    <text evidence="5">The sequence shown here is derived from an EMBL/GenBank/DDBJ whole genome shotgun (WGS) entry which is preliminary data.</text>
</comment>
<evidence type="ECO:0000259" key="4">
    <source>
        <dbReference type="Pfam" id="PF08545"/>
    </source>
</evidence>
<reference evidence="5 6" key="1">
    <citation type="submission" date="2016-12" db="EMBL/GenBank/DDBJ databases">
        <title>Amycolatopsis keratiniphila subsp. keratiniphila genome sequencing and assembly.</title>
        <authorList>
            <person name="Mayilraj S."/>
            <person name="Kaur N."/>
        </authorList>
    </citation>
    <scope>NUCLEOTIDE SEQUENCE [LARGE SCALE GENOMIC DNA]</scope>
    <source>
        <strain evidence="5 6">DSM 44409</strain>
    </source>
</reference>
<dbReference type="GO" id="GO:0006633">
    <property type="term" value="P:fatty acid biosynthetic process"/>
    <property type="evidence" value="ECO:0007669"/>
    <property type="project" value="InterPro"/>
</dbReference>
<organism evidence="5 6">
    <name type="scientific">Amycolatopsis keratiniphila subsp. keratiniphila</name>
    <dbReference type="NCBI Taxonomy" id="227715"/>
    <lineage>
        <taxon>Bacteria</taxon>
        <taxon>Bacillati</taxon>
        <taxon>Actinomycetota</taxon>
        <taxon>Actinomycetes</taxon>
        <taxon>Pseudonocardiales</taxon>
        <taxon>Pseudonocardiaceae</taxon>
        <taxon>Amycolatopsis</taxon>
        <taxon>Amycolatopsis japonica group</taxon>
    </lineage>
</organism>
<dbReference type="InterPro" id="IPR013747">
    <property type="entry name" value="ACP_syn_III_C"/>
</dbReference>
<dbReference type="RefSeq" id="WP_063275056.1">
    <property type="nucleotide sequence ID" value="NZ_LQMT02000012.1"/>
</dbReference>
<dbReference type="EMBL" id="LQMT02000012">
    <property type="protein sequence ID" value="ONF71602.1"/>
    <property type="molecule type" value="Genomic_DNA"/>
</dbReference>
<evidence type="ECO:0000313" key="6">
    <source>
        <dbReference type="Proteomes" id="UP000076660"/>
    </source>
</evidence>
<dbReference type="OrthoDB" id="9815506at2"/>
<feature type="domain" description="Beta-ketoacyl-[acyl-carrier-protein] synthase III N-terminal" evidence="4">
    <location>
        <begin position="106"/>
        <end position="185"/>
    </location>
</feature>
<dbReference type="Proteomes" id="UP000076660">
    <property type="component" value="Unassembled WGS sequence"/>
</dbReference>
<proteinExistence type="predicted"/>
<evidence type="ECO:0000313" key="5">
    <source>
        <dbReference type="EMBL" id="ONF71602.1"/>
    </source>
</evidence>
<evidence type="ECO:0000256" key="2">
    <source>
        <dbReference type="ARBA" id="ARBA00023315"/>
    </source>
</evidence>
<protein>
    <submittedName>
        <fullName evidence="5">3-oxoacyl-ACP synthase</fullName>
    </submittedName>
</protein>
<dbReference type="Pfam" id="PF08541">
    <property type="entry name" value="ACP_syn_III_C"/>
    <property type="match status" value="1"/>
</dbReference>
<accession>A0A1W2LY82</accession>
<dbReference type="Gene3D" id="3.40.47.10">
    <property type="match status" value="1"/>
</dbReference>
<dbReference type="AlphaFoldDB" id="A0A1W2LY82"/>
<keyword evidence="2" id="KW-0012">Acyltransferase</keyword>